<evidence type="ECO:0000259" key="6">
    <source>
        <dbReference type="Pfam" id="PF08281"/>
    </source>
</evidence>
<dbReference type="Pfam" id="PF04542">
    <property type="entry name" value="Sigma70_r2"/>
    <property type="match status" value="1"/>
</dbReference>
<dbReference type="InterPro" id="IPR039425">
    <property type="entry name" value="RNA_pol_sigma-70-like"/>
</dbReference>
<accession>A0A157SGC6</accession>
<keyword evidence="8" id="KW-1185">Reference proteome</keyword>
<dbReference type="SUPFAM" id="SSF88946">
    <property type="entry name" value="Sigma2 domain of RNA polymerase sigma factors"/>
    <property type="match status" value="1"/>
</dbReference>
<dbReference type="PANTHER" id="PTHR43133">
    <property type="entry name" value="RNA POLYMERASE ECF-TYPE SIGMA FACTO"/>
    <property type="match status" value="1"/>
</dbReference>
<dbReference type="RefSeq" id="WP_066127462.1">
    <property type="nucleotide sequence ID" value="NZ_FKIF01000006.1"/>
</dbReference>
<name>A0A157SGC6_9BORD</name>
<dbReference type="GO" id="GO:0003677">
    <property type="term" value="F:DNA binding"/>
    <property type="evidence" value="ECO:0007669"/>
    <property type="project" value="InterPro"/>
</dbReference>
<dbReference type="Gene3D" id="1.10.1740.10">
    <property type="match status" value="1"/>
</dbReference>
<evidence type="ECO:0000259" key="5">
    <source>
        <dbReference type="Pfam" id="PF04542"/>
    </source>
</evidence>
<evidence type="ECO:0000256" key="4">
    <source>
        <dbReference type="ARBA" id="ARBA00023163"/>
    </source>
</evidence>
<dbReference type="InterPro" id="IPR013325">
    <property type="entry name" value="RNA_pol_sigma_r2"/>
</dbReference>
<evidence type="ECO:0000256" key="3">
    <source>
        <dbReference type="ARBA" id="ARBA00023082"/>
    </source>
</evidence>
<dbReference type="Proteomes" id="UP000076848">
    <property type="component" value="Unassembled WGS sequence"/>
</dbReference>
<gene>
    <name evidence="7" type="primary">fecI_7</name>
    <name evidence="7" type="ORF">SAMEA3906486_02526</name>
</gene>
<dbReference type="InterPro" id="IPR036388">
    <property type="entry name" value="WH-like_DNA-bd_sf"/>
</dbReference>
<dbReference type="AlphaFoldDB" id="A0A157SGC6"/>
<evidence type="ECO:0000256" key="2">
    <source>
        <dbReference type="ARBA" id="ARBA00023015"/>
    </source>
</evidence>
<dbReference type="GO" id="GO:0006352">
    <property type="term" value="P:DNA-templated transcription initiation"/>
    <property type="evidence" value="ECO:0007669"/>
    <property type="project" value="InterPro"/>
</dbReference>
<evidence type="ECO:0000256" key="1">
    <source>
        <dbReference type="ARBA" id="ARBA00010641"/>
    </source>
</evidence>
<protein>
    <submittedName>
        <fullName evidence="7">RNA polymerase sigma factor</fullName>
    </submittedName>
</protein>
<dbReference type="GO" id="GO:0016987">
    <property type="term" value="F:sigma factor activity"/>
    <property type="evidence" value="ECO:0007669"/>
    <property type="project" value="UniProtKB-KW"/>
</dbReference>
<dbReference type="NCBIfam" id="TIGR02937">
    <property type="entry name" value="sigma70-ECF"/>
    <property type="match status" value="1"/>
</dbReference>
<sequence>MSGLTMRQAVHDLYTEHHGWLKSWLARKLGNAVDAADLAHDTFLRLIASQRAAALRDEPRALITHIAKGLVVDHWRRRDVEQAYLEAIAHLPEPQAPSPEAGLIIVETLMRIDAMLSGLPVFTREVFLMAQLDGCTLAEIALHTGKPVITVRRHVQKALVGCMVAAQ</sequence>
<proteinExistence type="inferred from homology"/>
<feature type="domain" description="RNA polymerase sigma-70 region 2" evidence="5">
    <location>
        <begin position="13"/>
        <end position="79"/>
    </location>
</feature>
<dbReference type="PANTHER" id="PTHR43133:SF63">
    <property type="entry name" value="RNA POLYMERASE SIGMA FACTOR FECI-RELATED"/>
    <property type="match status" value="1"/>
</dbReference>
<dbReference type="STRING" id="288768.SAMEA3906486_02526"/>
<comment type="similarity">
    <text evidence="1">Belongs to the sigma-70 factor family. ECF subfamily.</text>
</comment>
<dbReference type="Pfam" id="PF08281">
    <property type="entry name" value="Sigma70_r4_2"/>
    <property type="match status" value="1"/>
</dbReference>
<keyword evidence="4" id="KW-0804">Transcription</keyword>
<dbReference type="OrthoDB" id="8654550at2"/>
<dbReference type="InterPro" id="IPR014284">
    <property type="entry name" value="RNA_pol_sigma-70_dom"/>
</dbReference>
<organism evidence="7 8">
    <name type="scientific">Bordetella ansorpii</name>
    <dbReference type="NCBI Taxonomy" id="288768"/>
    <lineage>
        <taxon>Bacteria</taxon>
        <taxon>Pseudomonadati</taxon>
        <taxon>Pseudomonadota</taxon>
        <taxon>Betaproteobacteria</taxon>
        <taxon>Burkholderiales</taxon>
        <taxon>Alcaligenaceae</taxon>
        <taxon>Bordetella</taxon>
    </lineage>
</organism>
<dbReference type="InterPro" id="IPR013249">
    <property type="entry name" value="RNA_pol_sigma70_r4_t2"/>
</dbReference>
<dbReference type="Gene3D" id="1.10.10.10">
    <property type="entry name" value="Winged helix-like DNA-binding domain superfamily/Winged helix DNA-binding domain"/>
    <property type="match status" value="1"/>
</dbReference>
<keyword evidence="3" id="KW-0731">Sigma factor</keyword>
<evidence type="ECO:0000313" key="8">
    <source>
        <dbReference type="Proteomes" id="UP000076848"/>
    </source>
</evidence>
<dbReference type="EMBL" id="FKIF01000006">
    <property type="protein sequence ID" value="SAI69490.1"/>
    <property type="molecule type" value="Genomic_DNA"/>
</dbReference>
<dbReference type="InterPro" id="IPR007627">
    <property type="entry name" value="RNA_pol_sigma70_r2"/>
</dbReference>
<feature type="domain" description="RNA polymerase sigma factor 70 region 4 type 2" evidence="6">
    <location>
        <begin position="110"/>
        <end position="159"/>
    </location>
</feature>
<dbReference type="SUPFAM" id="SSF88659">
    <property type="entry name" value="Sigma3 and sigma4 domains of RNA polymerase sigma factors"/>
    <property type="match status" value="1"/>
</dbReference>
<reference evidence="7 8" key="1">
    <citation type="submission" date="2016-04" db="EMBL/GenBank/DDBJ databases">
        <authorList>
            <consortium name="Pathogen Informatics"/>
        </authorList>
    </citation>
    <scope>NUCLEOTIDE SEQUENCE [LARGE SCALE GENOMIC DNA]</scope>
    <source>
        <strain evidence="7 8">H050680373</strain>
    </source>
</reference>
<evidence type="ECO:0000313" key="7">
    <source>
        <dbReference type="EMBL" id="SAI69490.1"/>
    </source>
</evidence>
<dbReference type="InterPro" id="IPR013324">
    <property type="entry name" value="RNA_pol_sigma_r3/r4-like"/>
</dbReference>
<keyword evidence="2" id="KW-0805">Transcription regulation</keyword>